<evidence type="ECO:0000256" key="5">
    <source>
        <dbReference type="ARBA" id="ARBA00023008"/>
    </source>
</evidence>
<keyword evidence="5" id="KW-0186">Copper</keyword>
<comment type="catalytic activity">
    <reaction evidence="11">
        <text>[(1-&gt;4)-beta-D-glucosyl]n+m + reduced acceptor + O2 = 4-dehydro-beta-D-glucosyl-[(1-&gt;4)-beta-D-glucosyl]n-1 + [(1-&gt;4)-beta-D-glucosyl]m + acceptor + H2O.</text>
        <dbReference type="EC" id="1.14.99.56"/>
    </reaction>
</comment>
<dbReference type="AlphaFoldDB" id="A0A9W8MNR9"/>
<dbReference type="GO" id="GO:0004497">
    <property type="term" value="F:monooxygenase activity"/>
    <property type="evidence" value="ECO:0007669"/>
    <property type="project" value="UniProtKB-KW"/>
</dbReference>
<dbReference type="EC" id="1.14.99.56" evidence="12"/>
<dbReference type="Pfam" id="PF03443">
    <property type="entry name" value="AA9"/>
    <property type="match status" value="2"/>
</dbReference>
<dbReference type="OrthoDB" id="4849160at2759"/>
<keyword evidence="8" id="KW-0119">Carbohydrate metabolism</keyword>
<dbReference type="Proteomes" id="UP001140091">
    <property type="component" value="Unassembled WGS sequence"/>
</dbReference>
<feature type="domain" description="Auxiliary Activity family 9 catalytic" evidence="13">
    <location>
        <begin position="223"/>
        <end position="274"/>
    </location>
</feature>
<comment type="cofactor">
    <cofactor evidence="1">
        <name>Cu(2+)</name>
        <dbReference type="ChEBI" id="CHEBI:29036"/>
    </cofactor>
</comment>
<dbReference type="InterPro" id="IPR005103">
    <property type="entry name" value="AA9_LPMO"/>
</dbReference>
<evidence type="ECO:0000256" key="4">
    <source>
        <dbReference type="ARBA" id="ARBA00023002"/>
    </source>
</evidence>
<evidence type="ECO:0000313" key="14">
    <source>
        <dbReference type="EMBL" id="KAJ2935693.1"/>
    </source>
</evidence>
<organism evidence="14 15">
    <name type="scientific">Candolleomyces eurysporus</name>
    <dbReference type="NCBI Taxonomy" id="2828524"/>
    <lineage>
        <taxon>Eukaryota</taxon>
        <taxon>Fungi</taxon>
        <taxon>Dikarya</taxon>
        <taxon>Basidiomycota</taxon>
        <taxon>Agaricomycotina</taxon>
        <taxon>Agaricomycetes</taxon>
        <taxon>Agaricomycetidae</taxon>
        <taxon>Agaricales</taxon>
        <taxon>Agaricineae</taxon>
        <taxon>Psathyrellaceae</taxon>
        <taxon>Candolleomyces</taxon>
    </lineage>
</organism>
<keyword evidence="4" id="KW-0560">Oxidoreductase</keyword>
<dbReference type="GO" id="GO:0005576">
    <property type="term" value="C:extracellular region"/>
    <property type="evidence" value="ECO:0007669"/>
    <property type="project" value="UniProtKB-SubCell"/>
</dbReference>
<dbReference type="InterPro" id="IPR049892">
    <property type="entry name" value="AA9"/>
</dbReference>
<sequence length="286" mass="31050">MVGAASGTIDTEGPRDILQCNGESSTNYFTEPAALVGPVAAGDTVQLTWINYAGDSHKGPLITYMARAPPDVDIRKWMPGNEAVWFKVHHEGKSEDGKWAATETFEKKNGTYTFRIPPNLLPGQYLIRHEWIALHFAEQYPGAQLYPVCVQVEVTGNGAAFPTSFVSFPGAYTADTPDIASRPYPIPGPEVYWNNVYAGGGSPLRSELYGKYLASCNGDTASNYFTEPAPLVATVAAGDTVQLKWLNHAGDNHKGPLVTYMARALSDVHVTEWSPGTDVVQGAPRW</sequence>
<evidence type="ECO:0000259" key="13">
    <source>
        <dbReference type="Pfam" id="PF03443"/>
    </source>
</evidence>
<evidence type="ECO:0000256" key="6">
    <source>
        <dbReference type="ARBA" id="ARBA00023033"/>
    </source>
</evidence>
<comment type="similarity">
    <text evidence="10">Belongs to the polysaccharide monooxygenase AA9 family.</text>
</comment>
<evidence type="ECO:0000256" key="8">
    <source>
        <dbReference type="ARBA" id="ARBA00023277"/>
    </source>
</evidence>
<evidence type="ECO:0000256" key="9">
    <source>
        <dbReference type="ARBA" id="ARBA00023326"/>
    </source>
</evidence>
<evidence type="ECO:0000256" key="7">
    <source>
        <dbReference type="ARBA" id="ARBA00023157"/>
    </source>
</evidence>
<evidence type="ECO:0000256" key="10">
    <source>
        <dbReference type="ARBA" id="ARBA00044502"/>
    </source>
</evidence>
<feature type="non-terminal residue" evidence="14">
    <location>
        <position position="1"/>
    </location>
</feature>
<dbReference type="PANTHER" id="PTHR33353:SF6">
    <property type="entry name" value="ENDOGLUCANASE IV"/>
    <property type="match status" value="1"/>
</dbReference>
<dbReference type="PANTHER" id="PTHR33353">
    <property type="entry name" value="PUTATIVE (AFU_ORTHOLOGUE AFUA_1G12560)-RELATED"/>
    <property type="match status" value="1"/>
</dbReference>
<keyword evidence="9" id="KW-0624">Polysaccharide degradation</keyword>
<keyword evidence="2" id="KW-0479">Metal-binding</keyword>
<protein>
    <recommendedName>
        <fullName evidence="12">lytic cellulose monooxygenase (C4-dehydrogenating)</fullName>
        <ecNumber evidence="12">1.14.99.56</ecNumber>
    </recommendedName>
</protein>
<dbReference type="Gene3D" id="2.70.50.70">
    <property type="match status" value="2"/>
</dbReference>
<keyword evidence="7" id="KW-1015">Disulfide bond</keyword>
<evidence type="ECO:0000256" key="11">
    <source>
        <dbReference type="ARBA" id="ARBA00045077"/>
    </source>
</evidence>
<dbReference type="GO" id="GO:0046872">
    <property type="term" value="F:metal ion binding"/>
    <property type="evidence" value="ECO:0007669"/>
    <property type="project" value="UniProtKB-KW"/>
</dbReference>
<evidence type="ECO:0000256" key="12">
    <source>
        <dbReference type="ARBA" id="ARBA00047174"/>
    </source>
</evidence>
<keyword evidence="15" id="KW-1185">Reference proteome</keyword>
<evidence type="ECO:0000313" key="15">
    <source>
        <dbReference type="Proteomes" id="UP001140091"/>
    </source>
</evidence>
<evidence type="ECO:0000256" key="1">
    <source>
        <dbReference type="ARBA" id="ARBA00001973"/>
    </source>
</evidence>
<feature type="domain" description="Auxiliary Activity family 9 catalytic" evidence="13">
    <location>
        <begin position="18"/>
        <end position="183"/>
    </location>
</feature>
<evidence type="ECO:0000256" key="2">
    <source>
        <dbReference type="ARBA" id="ARBA00022723"/>
    </source>
</evidence>
<accession>A0A9W8MNR9</accession>
<dbReference type="CDD" id="cd21175">
    <property type="entry name" value="LPMO_AA9"/>
    <property type="match status" value="1"/>
</dbReference>
<comment type="caution">
    <text evidence="14">The sequence shown here is derived from an EMBL/GenBank/DDBJ whole genome shotgun (WGS) entry which is preliminary data.</text>
</comment>
<keyword evidence="6" id="KW-0503">Monooxygenase</keyword>
<evidence type="ECO:0000256" key="3">
    <source>
        <dbReference type="ARBA" id="ARBA00023001"/>
    </source>
</evidence>
<name>A0A9W8MNR9_9AGAR</name>
<reference evidence="14" key="1">
    <citation type="submission" date="2022-06" db="EMBL/GenBank/DDBJ databases">
        <title>Genome Sequence of Candolleomyces eurysporus.</title>
        <authorList>
            <person name="Buettner E."/>
        </authorList>
    </citation>
    <scope>NUCLEOTIDE SEQUENCE</scope>
    <source>
        <strain evidence="14">VTCC 930004</strain>
    </source>
</reference>
<keyword evidence="3" id="KW-0136">Cellulose degradation</keyword>
<gene>
    <name evidence="14" type="ORF">H1R20_g1401</name>
</gene>
<dbReference type="GO" id="GO:0030245">
    <property type="term" value="P:cellulose catabolic process"/>
    <property type="evidence" value="ECO:0007669"/>
    <property type="project" value="UniProtKB-KW"/>
</dbReference>
<dbReference type="EMBL" id="JANBPK010000397">
    <property type="protein sequence ID" value="KAJ2935693.1"/>
    <property type="molecule type" value="Genomic_DNA"/>
</dbReference>
<proteinExistence type="inferred from homology"/>